<dbReference type="CDD" id="cd06121">
    <property type="entry name" value="cupin_YML079wp"/>
    <property type="match status" value="1"/>
</dbReference>
<evidence type="ECO:0000313" key="3">
    <source>
        <dbReference type="Proteomes" id="UP000557566"/>
    </source>
</evidence>
<organism evidence="2 3">
    <name type="scientific">Ophiocordyceps sinensis</name>
    <dbReference type="NCBI Taxonomy" id="72228"/>
    <lineage>
        <taxon>Eukaryota</taxon>
        <taxon>Fungi</taxon>
        <taxon>Dikarya</taxon>
        <taxon>Ascomycota</taxon>
        <taxon>Pezizomycotina</taxon>
        <taxon>Sordariomycetes</taxon>
        <taxon>Hypocreomycetidae</taxon>
        <taxon>Hypocreales</taxon>
        <taxon>Ophiocordycipitaceae</taxon>
        <taxon>Ophiocordyceps</taxon>
    </lineage>
</organism>
<sequence>MANDDDQHHSPTCTSPLASDTSTLCIMVPPFTTSTVPEPPKVQATIKALCLVPHIEGGYYVLTDSSPTLIPSPYPADPLSEQTLALVGGPRPGFNPAFRCLSSSIFYYLTPSRPIGSFHRNRSRIIHTWHRGRGCYVLIHPDGRVESFIVGPDVERGERLQWAVEGGVWKASYLLGPSDADKLGRSHNEGLLVSETVVPGFEYVDHEFLSRQQCAEILSENALQELEWLVKADAATSPHDV</sequence>
<dbReference type="InterPro" id="IPR014710">
    <property type="entry name" value="RmlC-like_jellyroll"/>
</dbReference>
<comment type="caution">
    <text evidence="2">The sequence shown here is derived from an EMBL/GenBank/DDBJ whole genome shotgun (WGS) entry which is preliminary data.</text>
</comment>
<dbReference type="AlphaFoldDB" id="A0A8H4LYH3"/>
<evidence type="ECO:0000313" key="2">
    <source>
        <dbReference type="EMBL" id="KAF4507918.1"/>
    </source>
</evidence>
<dbReference type="InterPro" id="IPR039935">
    <property type="entry name" value="YML079W-like"/>
</dbReference>
<feature type="domain" description="DUF985" evidence="1">
    <location>
        <begin position="43"/>
        <end position="209"/>
    </location>
</feature>
<protein>
    <recommendedName>
        <fullName evidence="1">DUF985 domain-containing protein</fullName>
    </recommendedName>
</protein>
<dbReference type="Pfam" id="PF06172">
    <property type="entry name" value="Cupin_5"/>
    <property type="match status" value="1"/>
</dbReference>
<dbReference type="InterPro" id="IPR011051">
    <property type="entry name" value="RmlC_Cupin_sf"/>
</dbReference>
<dbReference type="Gene3D" id="2.60.120.10">
    <property type="entry name" value="Jelly Rolls"/>
    <property type="match status" value="1"/>
</dbReference>
<dbReference type="OrthoDB" id="6614653at2759"/>
<name>A0A8H4LYH3_9HYPO</name>
<dbReference type="SUPFAM" id="SSF51182">
    <property type="entry name" value="RmlC-like cupins"/>
    <property type="match status" value="1"/>
</dbReference>
<dbReference type="EMBL" id="JAAVMX010000005">
    <property type="protein sequence ID" value="KAF4507918.1"/>
    <property type="molecule type" value="Genomic_DNA"/>
</dbReference>
<dbReference type="PANTHER" id="PTHR33387">
    <property type="entry name" value="RMLC-LIKE JELLY ROLL FOLD PROTEIN"/>
    <property type="match status" value="1"/>
</dbReference>
<proteinExistence type="predicted"/>
<dbReference type="InterPro" id="IPR009327">
    <property type="entry name" value="Cupin_DUF985"/>
</dbReference>
<accession>A0A8H4LYH3</accession>
<keyword evidence="3" id="KW-1185">Reference proteome</keyword>
<dbReference type="Proteomes" id="UP000557566">
    <property type="component" value="Unassembled WGS sequence"/>
</dbReference>
<dbReference type="PANTHER" id="PTHR33387:SF3">
    <property type="entry name" value="DUF985 DOMAIN-CONTAINING PROTEIN"/>
    <property type="match status" value="1"/>
</dbReference>
<gene>
    <name evidence="2" type="ORF">G6O67_004365</name>
</gene>
<evidence type="ECO:0000259" key="1">
    <source>
        <dbReference type="Pfam" id="PF06172"/>
    </source>
</evidence>
<reference evidence="2 3" key="1">
    <citation type="journal article" date="2020" name="Genome Biol. Evol.">
        <title>A new high-quality draft genome assembly of the Chinese cordyceps Ophiocordyceps sinensis.</title>
        <authorList>
            <person name="Shu R."/>
            <person name="Zhang J."/>
            <person name="Meng Q."/>
            <person name="Zhang H."/>
            <person name="Zhou G."/>
            <person name="Li M."/>
            <person name="Wu P."/>
            <person name="Zhao Y."/>
            <person name="Chen C."/>
            <person name="Qin Q."/>
        </authorList>
    </citation>
    <scope>NUCLEOTIDE SEQUENCE [LARGE SCALE GENOMIC DNA]</scope>
    <source>
        <strain evidence="2 3">IOZ07</strain>
    </source>
</reference>